<evidence type="ECO:0000313" key="4">
    <source>
        <dbReference type="Proteomes" id="UP000474757"/>
    </source>
</evidence>
<keyword evidence="4" id="KW-1185">Reference proteome</keyword>
<evidence type="ECO:0000256" key="1">
    <source>
        <dbReference type="PROSITE-ProRule" id="PRU00169"/>
    </source>
</evidence>
<dbReference type="AlphaFoldDB" id="A0A6B2JR48"/>
<dbReference type="InterPro" id="IPR011006">
    <property type="entry name" value="CheY-like_superfamily"/>
</dbReference>
<gene>
    <name evidence="3" type="ORF">GZA08_08605</name>
</gene>
<evidence type="ECO:0000313" key="3">
    <source>
        <dbReference type="EMBL" id="NDV01027.1"/>
    </source>
</evidence>
<dbReference type="PROSITE" id="PS50110">
    <property type="entry name" value="RESPONSE_REGULATORY"/>
    <property type="match status" value="1"/>
</dbReference>
<evidence type="ECO:0000259" key="2">
    <source>
        <dbReference type="PROSITE" id="PS50110"/>
    </source>
</evidence>
<keyword evidence="1" id="KW-0597">Phosphoprotein</keyword>
<reference evidence="3 4" key="1">
    <citation type="submission" date="2020-02" db="EMBL/GenBank/DDBJ databases">
        <title>Pseudoroseicyclus tamarix, sp. nov., isolated from offshore sediment of a Tamarix chinensis forest.</title>
        <authorList>
            <person name="Gai Y."/>
        </authorList>
    </citation>
    <scope>NUCLEOTIDE SEQUENCE [LARGE SCALE GENOMIC DNA]</scope>
    <source>
        <strain evidence="3 4">CLL3-39</strain>
    </source>
</reference>
<organism evidence="3 4">
    <name type="scientific">Pseudoroseicyclus tamaricis</name>
    <dbReference type="NCBI Taxonomy" id="2705421"/>
    <lineage>
        <taxon>Bacteria</taxon>
        <taxon>Pseudomonadati</taxon>
        <taxon>Pseudomonadota</taxon>
        <taxon>Alphaproteobacteria</taxon>
        <taxon>Rhodobacterales</taxon>
        <taxon>Paracoccaceae</taxon>
        <taxon>Pseudoroseicyclus</taxon>
    </lineage>
</organism>
<dbReference type="PANTHER" id="PTHR44520">
    <property type="entry name" value="RESPONSE REGULATOR RCP1-RELATED"/>
    <property type="match status" value="1"/>
</dbReference>
<dbReference type="InterPro" id="IPR001789">
    <property type="entry name" value="Sig_transdc_resp-reg_receiver"/>
</dbReference>
<dbReference type="SMART" id="SM00448">
    <property type="entry name" value="REC"/>
    <property type="match status" value="1"/>
</dbReference>
<dbReference type="Pfam" id="PF00072">
    <property type="entry name" value="Response_reg"/>
    <property type="match status" value="1"/>
</dbReference>
<sequence>MAIERTLRRLDLRNPVVTARSGAEALELLRGSEGRPPLAGPVLMLLDIFMPRMNGLELLDELRADPALQATVVFMLSSSDSPRDVAAAHERNVAGYLMKGASPEEFRRAMDLIARYLDLVPLPA</sequence>
<dbReference type="Proteomes" id="UP000474757">
    <property type="component" value="Unassembled WGS sequence"/>
</dbReference>
<dbReference type="GO" id="GO:0000160">
    <property type="term" value="P:phosphorelay signal transduction system"/>
    <property type="evidence" value="ECO:0007669"/>
    <property type="project" value="InterPro"/>
</dbReference>
<name>A0A6B2JR48_9RHOB</name>
<feature type="modified residue" description="4-aspartylphosphate" evidence="1">
    <location>
        <position position="47"/>
    </location>
</feature>
<dbReference type="PANTHER" id="PTHR44520:SF2">
    <property type="entry name" value="RESPONSE REGULATOR RCP1"/>
    <property type="match status" value="1"/>
</dbReference>
<dbReference type="Gene3D" id="3.40.50.2300">
    <property type="match status" value="1"/>
</dbReference>
<accession>A0A6B2JR48</accession>
<protein>
    <submittedName>
        <fullName evidence="3">Response regulator transcription factor</fullName>
    </submittedName>
</protein>
<feature type="domain" description="Response regulatory" evidence="2">
    <location>
        <begin position="1"/>
        <end position="114"/>
    </location>
</feature>
<proteinExistence type="predicted"/>
<dbReference type="EMBL" id="JAAGAB010000002">
    <property type="protein sequence ID" value="NDV01027.1"/>
    <property type="molecule type" value="Genomic_DNA"/>
</dbReference>
<dbReference type="InterPro" id="IPR052893">
    <property type="entry name" value="TCS_response_regulator"/>
</dbReference>
<comment type="caution">
    <text evidence="3">The sequence shown here is derived from an EMBL/GenBank/DDBJ whole genome shotgun (WGS) entry which is preliminary data.</text>
</comment>
<dbReference type="SUPFAM" id="SSF52172">
    <property type="entry name" value="CheY-like"/>
    <property type="match status" value="1"/>
</dbReference>